<dbReference type="AlphaFoldDB" id="A0A6C0FFH9"/>
<dbReference type="EMBL" id="MN738840">
    <property type="protein sequence ID" value="QHT39283.1"/>
    <property type="molecule type" value="Genomic_DNA"/>
</dbReference>
<protein>
    <submittedName>
        <fullName evidence="1">Uncharacterized protein</fullName>
    </submittedName>
</protein>
<proteinExistence type="predicted"/>
<sequence length="88" mass="10272">MNPYSRNFYFSSATFSEYKVTLDIRYIDTIEDIIQDCKENLLNTLKANNFVQLIDTCNECKFHIHTHTLDEILSASPDDKIYICDGHC</sequence>
<reference evidence="1" key="1">
    <citation type="journal article" date="2020" name="Nature">
        <title>Giant virus diversity and host interactions through global metagenomics.</title>
        <authorList>
            <person name="Schulz F."/>
            <person name="Roux S."/>
            <person name="Paez-Espino D."/>
            <person name="Jungbluth S."/>
            <person name="Walsh D.A."/>
            <person name="Denef V.J."/>
            <person name="McMahon K.D."/>
            <person name="Konstantinidis K.T."/>
            <person name="Eloe-Fadrosh E.A."/>
            <person name="Kyrpides N.C."/>
            <person name="Woyke T."/>
        </authorList>
    </citation>
    <scope>NUCLEOTIDE SEQUENCE</scope>
    <source>
        <strain evidence="1">GVMAG-S-ERX556126-94</strain>
    </source>
</reference>
<organism evidence="1">
    <name type="scientific">viral metagenome</name>
    <dbReference type="NCBI Taxonomy" id="1070528"/>
    <lineage>
        <taxon>unclassified sequences</taxon>
        <taxon>metagenomes</taxon>
        <taxon>organismal metagenomes</taxon>
    </lineage>
</organism>
<evidence type="ECO:0000313" key="1">
    <source>
        <dbReference type="EMBL" id="QHT39283.1"/>
    </source>
</evidence>
<accession>A0A6C0FFH9</accession>
<name>A0A6C0FFH9_9ZZZZ</name>